<dbReference type="RefSeq" id="XP_067522329.1">
    <property type="nucleotide sequence ID" value="XM_067666228.1"/>
</dbReference>
<evidence type="ECO:0000313" key="2">
    <source>
        <dbReference type="EMBL" id="EIE86933.1"/>
    </source>
</evidence>
<feature type="region of interest" description="Disordered" evidence="1">
    <location>
        <begin position="15"/>
        <end position="43"/>
    </location>
</feature>
<dbReference type="GeneID" id="93618609"/>
<evidence type="ECO:0000313" key="3">
    <source>
        <dbReference type="Proteomes" id="UP000009138"/>
    </source>
</evidence>
<evidence type="ECO:0000256" key="1">
    <source>
        <dbReference type="SAM" id="MobiDB-lite"/>
    </source>
</evidence>
<name>I1CEQ3_RHIO9</name>
<proteinExistence type="predicted"/>
<gene>
    <name evidence="2" type="ORF">RO3G_11644</name>
</gene>
<dbReference type="EMBL" id="CH476740">
    <property type="protein sequence ID" value="EIE86933.1"/>
    <property type="molecule type" value="Genomic_DNA"/>
</dbReference>
<accession>I1CEQ3</accession>
<reference evidence="2 3" key="1">
    <citation type="journal article" date="2009" name="PLoS Genet.">
        <title>Genomic analysis of the basal lineage fungus Rhizopus oryzae reveals a whole-genome duplication.</title>
        <authorList>
            <person name="Ma L.-J."/>
            <person name="Ibrahim A.S."/>
            <person name="Skory C."/>
            <person name="Grabherr M.G."/>
            <person name="Burger G."/>
            <person name="Butler M."/>
            <person name="Elias M."/>
            <person name="Idnurm A."/>
            <person name="Lang B.F."/>
            <person name="Sone T."/>
            <person name="Abe A."/>
            <person name="Calvo S.E."/>
            <person name="Corrochano L.M."/>
            <person name="Engels R."/>
            <person name="Fu J."/>
            <person name="Hansberg W."/>
            <person name="Kim J.-M."/>
            <person name="Kodira C.D."/>
            <person name="Koehrsen M.J."/>
            <person name="Liu B."/>
            <person name="Miranda-Saavedra D."/>
            <person name="O'Leary S."/>
            <person name="Ortiz-Castellanos L."/>
            <person name="Poulter R."/>
            <person name="Rodriguez-Romero J."/>
            <person name="Ruiz-Herrera J."/>
            <person name="Shen Y.-Q."/>
            <person name="Zeng Q."/>
            <person name="Galagan J."/>
            <person name="Birren B.W."/>
            <person name="Cuomo C.A."/>
            <person name="Wickes B.L."/>
        </authorList>
    </citation>
    <scope>NUCLEOTIDE SEQUENCE [LARGE SCALE GENOMIC DNA]</scope>
    <source>
        <strain evidence="3">RA 99-880 / ATCC MYA-4621 / FGSC 9543 / NRRL 43880</strain>
    </source>
</reference>
<protein>
    <submittedName>
        <fullName evidence="2">Uncharacterized protein</fullName>
    </submittedName>
</protein>
<feature type="compositionally biased region" description="Polar residues" evidence="1">
    <location>
        <begin position="27"/>
        <end position="36"/>
    </location>
</feature>
<sequence>MIPAKLKEHIIKQYDNGLDPYDPEKGNSGQNSNSHRSQSEFHSQMDFRSKEAFLMELIHLECPF</sequence>
<dbReference type="AlphaFoldDB" id="I1CEQ3"/>
<dbReference type="InParanoid" id="I1CEQ3"/>
<dbReference type="VEuPathDB" id="FungiDB:RO3G_11644"/>
<dbReference type="Proteomes" id="UP000009138">
    <property type="component" value="Unassembled WGS sequence"/>
</dbReference>
<keyword evidence="3" id="KW-1185">Reference proteome</keyword>
<organism evidence="2 3">
    <name type="scientific">Rhizopus delemar (strain RA 99-880 / ATCC MYA-4621 / FGSC 9543 / NRRL 43880)</name>
    <name type="common">Mucormycosis agent</name>
    <name type="synonym">Rhizopus arrhizus var. delemar</name>
    <dbReference type="NCBI Taxonomy" id="246409"/>
    <lineage>
        <taxon>Eukaryota</taxon>
        <taxon>Fungi</taxon>
        <taxon>Fungi incertae sedis</taxon>
        <taxon>Mucoromycota</taxon>
        <taxon>Mucoromycotina</taxon>
        <taxon>Mucoromycetes</taxon>
        <taxon>Mucorales</taxon>
        <taxon>Mucorineae</taxon>
        <taxon>Rhizopodaceae</taxon>
        <taxon>Rhizopus</taxon>
    </lineage>
</organism>